<dbReference type="InterPro" id="IPR029058">
    <property type="entry name" value="AB_hydrolase_fold"/>
</dbReference>
<dbReference type="PANTHER" id="PTHR11440">
    <property type="entry name" value="LECITHIN-CHOLESTEROL ACYLTRANSFERASE-RELATED"/>
    <property type="match status" value="1"/>
</dbReference>
<evidence type="ECO:0008006" key="4">
    <source>
        <dbReference type="Google" id="ProtNLM"/>
    </source>
</evidence>
<keyword evidence="1" id="KW-0732">Signal</keyword>
<feature type="chain" id="PRO_5039901212" description="Phospholipid--sterol O-acyltransferase" evidence="1">
    <location>
        <begin position="23"/>
        <end position="751"/>
    </location>
</feature>
<protein>
    <recommendedName>
        <fullName evidence="4">Phospholipid--sterol O-acyltransferase</fullName>
    </recommendedName>
</protein>
<keyword evidence="3" id="KW-1185">Reference proteome</keyword>
<evidence type="ECO:0000256" key="1">
    <source>
        <dbReference type="SAM" id="SignalP"/>
    </source>
</evidence>
<sequence length="751" mass="86098">MRRGHVGFVVTFILLAAAGNLCGEFAGDYSKLSGIIIPGFASTQLRAWSILDCPYSPLDFNPLDLVWLDTTKLLSAVNCWLKCMMLDPYNQTDHRECKSRPDSGLSAITELDPGYITGPLSSVWKEWIKWCIEFGIEANAIIAVPYDWRLSPSKLEERDLYFHKLKLTFETALKLRGGPSIVFAHSLGNNVFRYFLEWLKLEIAPKEYGRWLDNHIHAYFAVGAPLLGAIETVKATLSGSTFGLPVSEGTARLMFNTFGSSIWMLPFSKYCTTDNVYRRHFSGGNKNTIMPTIAMSMNLNQRNEVYPSVVETAQTNLSGMECGFPTQLSFSAREVSDGTFFKAIKNYDPDSERLFHLLKKSYHDDPILNPLTPWERPPLKNIFCIYGVDSKTEVGYYFAPSGKPYPDNWIITDVIYEIEGSLYSRSGNLVEGNPGATSGDETIIVVLRCETNFTILCVTNGPFDYDNFHIYDYEYKQGILFLLSEADSQVPYHSLSWCKNWLGPKVNITRTPQSEHDGSDVQVHHNIDHQHGEDIIPNMTKLRTMKYITYYEDSESFPGTRTSVWELDKANHRNIVRSPALMRELWLEMWHDIHPDKKFNFVTKAKRGPLRDVDCYWDYGKARCAWSEHCEYRYVFGDVHLGQSCRLKSSTSHLLSHYFAQTFEEQGEMIQRAKTGCSSGQCYIQLRLCIINLESIWSRCSSKKFCRVLNFSTRICSTLQCNFRTHSSIKIYGDSDIIFMKSRKRKRKLKR</sequence>
<proteinExistence type="predicted"/>
<evidence type="ECO:0000313" key="2">
    <source>
        <dbReference type="EMBL" id="KAG5587306.1"/>
    </source>
</evidence>
<dbReference type="InterPro" id="IPR003386">
    <property type="entry name" value="LACT/PDAT_acylTrfase"/>
</dbReference>
<reference evidence="2 3" key="1">
    <citation type="submission" date="2020-09" db="EMBL/GenBank/DDBJ databases">
        <title>De no assembly of potato wild relative species, Solanum commersonii.</title>
        <authorList>
            <person name="Cho K."/>
        </authorList>
    </citation>
    <scope>NUCLEOTIDE SEQUENCE [LARGE SCALE GENOMIC DNA]</scope>
    <source>
        <strain evidence="2">LZ3.2</strain>
        <tissue evidence="2">Leaf</tissue>
    </source>
</reference>
<accession>A0A9J5XHZ9</accession>
<dbReference type="OrthoDB" id="190846at2759"/>
<evidence type="ECO:0000313" key="3">
    <source>
        <dbReference type="Proteomes" id="UP000824120"/>
    </source>
</evidence>
<dbReference type="EMBL" id="JACXVP010000009">
    <property type="protein sequence ID" value="KAG5587306.1"/>
    <property type="molecule type" value="Genomic_DNA"/>
</dbReference>
<dbReference type="GO" id="GO:0006629">
    <property type="term" value="P:lipid metabolic process"/>
    <property type="evidence" value="ECO:0007669"/>
    <property type="project" value="InterPro"/>
</dbReference>
<dbReference type="Gene3D" id="3.40.50.1820">
    <property type="entry name" value="alpha/beta hydrolase"/>
    <property type="match status" value="1"/>
</dbReference>
<gene>
    <name evidence="2" type="ORF">H5410_047740</name>
</gene>
<dbReference type="Proteomes" id="UP000824120">
    <property type="component" value="Chromosome 9"/>
</dbReference>
<organism evidence="2 3">
    <name type="scientific">Solanum commersonii</name>
    <name type="common">Commerson's wild potato</name>
    <name type="synonym">Commerson's nightshade</name>
    <dbReference type="NCBI Taxonomy" id="4109"/>
    <lineage>
        <taxon>Eukaryota</taxon>
        <taxon>Viridiplantae</taxon>
        <taxon>Streptophyta</taxon>
        <taxon>Embryophyta</taxon>
        <taxon>Tracheophyta</taxon>
        <taxon>Spermatophyta</taxon>
        <taxon>Magnoliopsida</taxon>
        <taxon>eudicotyledons</taxon>
        <taxon>Gunneridae</taxon>
        <taxon>Pentapetalae</taxon>
        <taxon>asterids</taxon>
        <taxon>lamiids</taxon>
        <taxon>Solanales</taxon>
        <taxon>Solanaceae</taxon>
        <taxon>Solanoideae</taxon>
        <taxon>Solaneae</taxon>
        <taxon>Solanum</taxon>
    </lineage>
</organism>
<feature type="signal peptide" evidence="1">
    <location>
        <begin position="1"/>
        <end position="22"/>
    </location>
</feature>
<comment type="caution">
    <text evidence="2">The sequence shown here is derived from an EMBL/GenBank/DDBJ whole genome shotgun (WGS) entry which is preliminary data.</text>
</comment>
<dbReference type="AlphaFoldDB" id="A0A9J5XHZ9"/>
<dbReference type="GO" id="GO:0008374">
    <property type="term" value="F:O-acyltransferase activity"/>
    <property type="evidence" value="ECO:0007669"/>
    <property type="project" value="InterPro"/>
</dbReference>
<dbReference type="Pfam" id="PF02450">
    <property type="entry name" value="LCAT"/>
    <property type="match status" value="2"/>
</dbReference>
<name>A0A9J5XHZ9_SOLCO</name>